<sequence>MPIRPENRDRYPPSWREISRRIRFERAEGRCECDGRCGEDHGGRCTAQHGEPHPVTGSKVVLTVMHLNHDPSQSEDDNLMAGCQRCHLRYDAPMKRRGIAARRRKPWAVKDLFETTGGAP</sequence>
<dbReference type="EMBL" id="LAZR01037410">
    <property type="protein sequence ID" value="KKL22285.1"/>
    <property type="molecule type" value="Genomic_DNA"/>
</dbReference>
<reference evidence="1" key="1">
    <citation type="journal article" date="2015" name="Nature">
        <title>Complex archaea that bridge the gap between prokaryotes and eukaryotes.</title>
        <authorList>
            <person name="Spang A."/>
            <person name="Saw J.H."/>
            <person name="Jorgensen S.L."/>
            <person name="Zaremba-Niedzwiedzka K."/>
            <person name="Martijn J."/>
            <person name="Lind A.E."/>
            <person name="van Eijk R."/>
            <person name="Schleper C."/>
            <person name="Guy L."/>
            <person name="Ettema T.J."/>
        </authorList>
    </citation>
    <scope>NUCLEOTIDE SEQUENCE</scope>
</reference>
<accession>A0A0F9BKC0</accession>
<proteinExistence type="predicted"/>
<evidence type="ECO:0000313" key="1">
    <source>
        <dbReference type="EMBL" id="KKL22285.1"/>
    </source>
</evidence>
<organism evidence="1">
    <name type="scientific">marine sediment metagenome</name>
    <dbReference type="NCBI Taxonomy" id="412755"/>
    <lineage>
        <taxon>unclassified sequences</taxon>
        <taxon>metagenomes</taxon>
        <taxon>ecological metagenomes</taxon>
    </lineage>
</organism>
<protein>
    <recommendedName>
        <fullName evidence="2">HNH endonuclease</fullName>
    </recommendedName>
</protein>
<name>A0A0F9BKC0_9ZZZZ</name>
<gene>
    <name evidence="1" type="ORF">LCGC14_2436950</name>
</gene>
<comment type="caution">
    <text evidence="1">The sequence shown here is derived from an EMBL/GenBank/DDBJ whole genome shotgun (WGS) entry which is preliminary data.</text>
</comment>
<dbReference type="AlphaFoldDB" id="A0A0F9BKC0"/>
<evidence type="ECO:0008006" key="2">
    <source>
        <dbReference type="Google" id="ProtNLM"/>
    </source>
</evidence>